<name>A0AAV7SRD1_PLEWA</name>
<dbReference type="EMBL" id="JANPWB010000008">
    <property type="protein sequence ID" value="KAJ1166541.1"/>
    <property type="molecule type" value="Genomic_DNA"/>
</dbReference>
<keyword evidence="2" id="KW-1185">Reference proteome</keyword>
<sequence length="111" mass="12063">MKWRLAWRPPPHQRYIRRPFLQGEPCLVPALPKTFEGLRWARSTTPGWVLAFRDAIDEGGVAAAPIYLHDASSISGRVAFDVGLAIQDPFILFPAGLIGSAAPIITAALAS</sequence>
<gene>
    <name evidence="1" type="ORF">NDU88_006941</name>
</gene>
<reference evidence="1" key="1">
    <citation type="journal article" date="2022" name="bioRxiv">
        <title>Sequencing and chromosome-scale assembly of the giantPleurodeles waltlgenome.</title>
        <authorList>
            <person name="Brown T."/>
            <person name="Elewa A."/>
            <person name="Iarovenko S."/>
            <person name="Subramanian E."/>
            <person name="Araus A.J."/>
            <person name="Petzold A."/>
            <person name="Susuki M."/>
            <person name="Suzuki K.-i.T."/>
            <person name="Hayashi T."/>
            <person name="Toyoda A."/>
            <person name="Oliveira C."/>
            <person name="Osipova E."/>
            <person name="Leigh N.D."/>
            <person name="Simon A."/>
            <person name="Yun M.H."/>
        </authorList>
    </citation>
    <scope>NUCLEOTIDE SEQUENCE</scope>
    <source>
        <strain evidence="1">20211129_DDA</strain>
        <tissue evidence="1">Liver</tissue>
    </source>
</reference>
<evidence type="ECO:0000313" key="1">
    <source>
        <dbReference type="EMBL" id="KAJ1166541.1"/>
    </source>
</evidence>
<evidence type="ECO:0008006" key="3">
    <source>
        <dbReference type="Google" id="ProtNLM"/>
    </source>
</evidence>
<dbReference type="Proteomes" id="UP001066276">
    <property type="component" value="Chromosome 4_2"/>
</dbReference>
<accession>A0AAV7SRD1</accession>
<organism evidence="1 2">
    <name type="scientific">Pleurodeles waltl</name>
    <name type="common">Iberian ribbed newt</name>
    <dbReference type="NCBI Taxonomy" id="8319"/>
    <lineage>
        <taxon>Eukaryota</taxon>
        <taxon>Metazoa</taxon>
        <taxon>Chordata</taxon>
        <taxon>Craniata</taxon>
        <taxon>Vertebrata</taxon>
        <taxon>Euteleostomi</taxon>
        <taxon>Amphibia</taxon>
        <taxon>Batrachia</taxon>
        <taxon>Caudata</taxon>
        <taxon>Salamandroidea</taxon>
        <taxon>Salamandridae</taxon>
        <taxon>Pleurodelinae</taxon>
        <taxon>Pleurodeles</taxon>
    </lineage>
</organism>
<proteinExistence type="predicted"/>
<protein>
    <recommendedName>
        <fullName evidence="3">LysR substrate-binding domain-containing protein</fullName>
    </recommendedName>
</protein>
<dbReference type="AlphaFoldDB" id="A0AAV7SRD1"/>
<comment type="caution">
    <text evidence="1">The sequence shown here is derived from an EMBL/GenBank/DDBJ whole genome shotgun (WGS) entry which is preliminary data.</text>
</comment>
<evidence type="ECO:0000313" key="2">
    <source>
        <dbReference type="Proteomes" id="UP001066276"/>
    </source>
</evidence>